<evidence type="ECO:0000256" key="3">
    <source>
        <dbReference type="ARBA" id="ARBA00012367"/>
    </source>
</evidence>
<evidence type="ECO:0000256" key="4">
    <source>
        <dbReference type="ARBA" id="ARBA00022598"/>
    </source>
</evidence>
<organism evidence="9 10">
    <name type="scientific">Mannheimia succiniciproducens (strain KCTC 0769BP / MBEL55E)</name>
    <dbReference type="NCBI Taxonomy" id="221988"/>
    <lineage>
        <taxon>Bacteria</taxon>
        <taxon>Pseudomonadati</taxon>
        <taxon>Pseudomonadota</taxon>
        <taxon>Gammaproteobacteria</taxon>
        <taxon>Pasteurellales</taxon>
        <taxon>Pasteurellaceae</taxon>
        <taxon>Basfia</taxon>
    </lineage>
</organism>
<comment type="pathway">
    <text evidence="1">Protein modification; protein lipoylation via exogenous pathway; protein N(6)-(lipoyl)lysine from lipoate: step 2/2.</text>
</comment>
<feature type="domain" description="BPL/LPL catalytic" evidence="8">
    <location>
        <begin position="32"/>
        <end position="214"/>
    </location>
</feature>
<dbReference type="STRING" id="221988.MS1058"/>
<dbReference type="UniPathway" id="UPA00537">
    <property type="reaction ID" value="UER00594"/>
</dbReference>
<dbReference type="GO" id="GO:0017118">
    <property type="term" value="F:lipoyltransferase activity"/>
    <property type="evidence" value="ECO:0007669"/>
    <property type="project" value="TreeGrafter"/>
</dbReference>
<dbReference type="EC" id="6.3.1.20" evidence="3"/>
<evidence type="ECO:0000313" key="10">
    <source>
        <dbReference type="Proteomes" id="UP000000607"/>
    </source>
</evidence>
<dbReference type="GO" id="GO:0016979">
    <property type="term" value="F:lipoate-protein ligase activity"/>
    <property type="evidence" value="ECO:0007669"/>
    <property type="project" value="UniProtKB-EC"/>
</dbReference>
<keyword evidence="6" id="KW-0067">ATP-binding</keyword>
<dbReference type="InterPro" id="IPR004143">
    <property type="entry name" value="BPL_LPL_catalytic"/>
</dbReference>
<protein>
    <recommendedName>
        <fullName evidence="3">lipoate--protein ligase</fullName>
        <ecNumber evidence="3">6.3.1.20</ecNumber>
    </recommendedName>
</protein>
<evidence type="ECO:0000256" key="2">
    <source>
        <dbReference type="ARBA" id="ARBA00005124"/>
    </source>
</evidence>
<reference evidence="9 10" key="1">
    <citation type="journal article" date="2004" name="Nat. Biotechnol.">
        <title>The genome sequence of the capnophilic rumen bacterium Mannheimia succiniciproducens.</title>
        <authorList>
            <person name="Hong S.H."/>
            <person name="Kim J.S."/>
            <person name="Lee S.Y."/>
            <person name="In Y.H."/>
            <person name="Choi S.S."/>
            <person name="Rih J.-K."/>
            <person name="Kim C.H."/>
            <person name="Jeong H."/>
            <person name="Hur C.G."/>
            <person name="Kim J.J."/>
        </authorList>
    </citation>
    <scope>NUCLEOTIDE SEQUENCE [LARGE SCALE GENOMIC DNA]</scope>
    <source>
        <strain evidence="10">KCTC 0769BP / MBEL55E</strain>
    </source>
</reference>
<dbReference type="AlphaFoldDB" id="Q65TP5"/>
<dbReference type="CDD" id="cd16443">
    <property type="entry name" value="LplA"/>
    <property type="match status" value="1"/>
</dbReference>
<sequence>MRKIIMYFIDNKEITDAGINIALETYLVENRLVNEPILLFYINSPSIIIGRNQNTIAEVNQPYLDEKNIRVVRRMSGGGAVYHDLGNLSFCFIKDDDGSIGDFAGFTRPVIEALHQLGAKNAKLEGRNDLLIDGKKFSGNAMYAKGGRMTAHGTILFDSDLEEVSKALKSRKEKIESKGIRSIRKRVTNIKPYLSLEYQHLTTRQFRDILLLKIFNVTSREQVPEYRLTEEDWQKVYALREQRFANWDWNYGRSPQFTLEYYHKFPAGLVEYKLNVEQGKIQNIRIFGDFFGLAEIAELEKALIGIKYEKQAISQIFNHFNIKQYFGNIEPEALTELLVNGIYEE</sequence>
<comment type="pathway">
    <text evidence="2">Protein modification; protein lipoylation via exogenous pathway; protein N(6)-(lipoyl)lysine from lipoate: step 1/2.</text>
</comment>
<dbReference type="Pfam" id="PF10437">
    <property type="entry name" value="Lip_prot_lig_C"/>
    <property type="match status" value="1"/>
</dbReference>
<name>Q65TP5_MANSM</name>
<dbReference type="InterPro" id="IPR045864">
    <property type="entry name" value="aa-tRNA-synth_II/BPL/LPL"/>
</dbReference>
<dbReference type="SUPFAM" id="SSF82649">
    <property type="entry name" value="SufE/NifU"/>
    <property type="match status" value="1"/>
</dbReference>
<dbReference type="GO" id="GO:0009249">
    <property type="term" value="P:protein lipoylation"/>
    <property type="evidence" value="ECO:0007669"/>
    <property type="project" value="InterPro"/>
</dbReference>
<keyword evidence="4" id="KW-0436">Ligase</keyword>
<evidence type="ECO:0000256" key="7">
    <source>
        <dbReference type="ARBA" id="ARBA00048037"/>
    </source>
</evidence>
<accession>Q65TP5</accession>
<evidence type="ECO:0000313" key="9">
    <source>
        <dbReference type="EMBL" id="AAU37665.1"/>
    </source>
</evidence>
<dbReference type="InterPro" id="IPR019491">
    <property type="entry name" value="Lipoate_protein_ligase_C"/>
</dbReference>
<dbReference type="NCBIfam" id="TIGR00545">
    <property type="entry name" value="lipoyltrans"/>
    <property type="match status" value="1"/>
</dbReference>
<dbReference type="GO" id="GO:0005524">
    <property type="term" value="F:ATP binding"/>
    <property type="evidence" value="ECO:0007669"/>
    <property type="project" value="UniProtKB-KW"/>
</dbReference>
<dbReference type="Gene3D" id="3.30.390.50">
    <property type="entry name" value="CO dehydrogenase flavoprotein, C-terminal domain"/>
    <property type="match status" value="1"/>
</dbReference>
<keyword evidence="10" id="KW-1185">Reference proteome</keyword>
<keyword evidence="5" id="KW-0547">Nucleotide-binding</keyword>
<dbReference type="PANTHER" id="PTHR12561:SF3">
    <property type="entry name" value="LIPOYLTRANSFERASE 1, MITOCHONDRIAL"/>
    <property type="match status" value="1"/>
</dbReference>
<dbReference type="Gene3D" id="3.30.930.10">
    <property type="entry name" value="Bira Bifunctional Protein, Domain 2"/>
    <property type="match status" value="1"/>
</dbReference>
<dbReference type="PANTHER" id="PTHR12561">
    <property type="entry name" value="LIPOATE-PROTEIN LIGASE"/>
    <property type="match status" value="1"/>
</dbReference>
<dbReference type="KEGG" id="msu:MS1058"/>
<dbReference type="EMBL" id="AE016827">
    <property type="protein sequence ID" value="AAU37665.1"/>
    <property type="molecule type" value="Genomic_DNA"/>
</dbReference>
<gene>
    <name evidence="9" type="primary">lplA</name>
    <name evidence="9" type="ordered locus">MS1058</name>
</gene>
<comment type="catalytic activity">
    <reaction evidence="7">
        <text>L-lysyl-[lipoyl-carrier protein] + (R)-lipoate + ATP = N(6)-[(R)-lipoyl]-L-lysyl-[lipoyl-carrier protein] + AMP + diphosphate + H(+)</text>
        <dbReference type="Rhea" id="RHEA:49288"/>
        <dbReference type="Rhea" id="RHEA-COMP:10500"/>
        <dbReference type="Rhea" id="RHEA-COMP:10502"/>
        <dbReference type="ChEBI" id="CHEBI:15378"/>
        <dbReference type="ChEBI" id="CHEBI:29969"/>
        <dbReference type="ChEBI" id="CHEBI:30616"/>
        <dbReference type="ChEBI" id="CHEBI:33019"/>
        <dbReference type="ChEBI" id="CHEBI:83088"/>
        <dbReference type="ChEBI" id="CHEBI:83099"/>
        <dbReference type="ChEBI" id="CHEBI:456215"/>
        <dbReference type="EC" id="6.3.1.20"/>
    </reaction>
</comment>
<evidence type="ECO:0000256" key="1">
    <source>
        <dbReference type="ARBA" id="ARBA00005085"/>
    </source>
</evidence>
<evidence type="ECO:0000256" key="6">
    <source>
        <dbReference type="ARBA" id="ARBA00022840"/>
    </source>
</evidence>
<dbReference type="eggNOG" id="COG0095">
    <property type="taxonomic scope" value="Bacteria"/>
</dbReference>
<dbReference type="Proteomes" id="UP000000607">
    <property type="component" value="Chromosome"/>
</dbReference>
<dbReference type="InterPro" id="IPR004562">
    <property type="entry name" value="LipoylTrfase_LipoateP_Ligase"/>
</dbReference>
<dbReference type="PROSITE" id="PS51733">
    <property type="entry name" value="BPL_LPL_CATALYTIC"/>
    <property type="match status" value="1"/>
</dbReference>
<dbReference type="SUPFAM" id="SSF55681">
    <property type="entry name" value="Class II aaRS and biotin synthetases"/>
    <property type="match status" value="1"/>
</dbReference>
<dbReference type="HOGENOM" id="CLU_022986_0_2_6"/>
<dbReference type="FunFam" id="3.30.930.10:FF:000072">
    <property type="entry name" value="Lipoate--protein ligase"/>
    <property type="match status" value="1"/>
</dbReference>
<evidence type="ECO:0000259" key="8">
    <source>
        <dbReference type="PROSITE" id="PS51733"/>
    </source>
</evidence>
<proteinExistence type="predicted"/>
<dbReference type="Pfam" id="PF21948">
    <property type="entry name" value="LplA-B_cat"/>
    <property type="match status" value="1"/>
</dbReference>
<evidence type="ECO:0000256" key="5">
    <source>
        <dbReference type="ARBA" id="ARBA00022741"/>
    </source>
</evidence>
<dbReference type="GO" id="GO:0005737">
    <property type="term" value="C:cytoplasm"/>
    <property type="evidence" value="ECO:0007669"/>
    <property type="project" value="TreeGrafter"/>
</dbReference>